<keyword evidence="3" id="KW-1185">Reference proteome</keyword>
<dbReference type="Proteomes" id="UP001151079">
    <property type="component" value="Unassembled WGS sequence"/>
</dbReference>
<name>A0A9X2Z8X3_9FLAO</name>
<protein>
    <submittedName>
        <fullName evidence="2">YegP family protein</fullName>
    </submittedName>
</protein>
<dbReference type="Pfam" id="PF07411">
    <property type="entry name" value="DUF1508"/>
    <property type="match status" value="2"/>
</dbReference>
<dbReference type="PANTHER" id="PTHR40606">
    <property type="match status" value="1"/>
</dbReference>
<comment type="caution">
    <text evidence="2">The sequence shown here is derived from an EMBL/GenBank/DDBJ whole genome shotgun (WGS) entry which is preliminary data.</text>
</comment>
<reference evidence="2" key="1">
    <citation type="submission" date="2022-10" db="EMBL/GenBank/DDBJ databases">
        <title>Two novel species of Flavobacterium.</title>
        <authorList>
            <person name="Liu Q."/>
            <person name="Xin Y.-H."/>
        </authorList>
    </citation>
    <scope>NUCLEOTIDE SEQUENCE</scope>
    <source>
        <strain evidence="2">LS1R49</strain>
    </source>
</reference>
<evidence type="ECO:0000313" key="3">
    <source>
        <dbReference type="Proteomes" id="UP001151079"/>
    </source>
</evidence>
<dbReference type="SUPFAM" id="SSF160113">
    <property type="entry name" value="YegP-like"/>
    <property type="match status" value="2"/>
</dbReference>
<accession>A0A9X2Z8X3</accession>
<dbReference type="EMBL" id="JAOZEW010000001">
    <property type="protein sequence ID" value="MCV9926341.1"/>
    <property type="molecule type" value="Genomic_DNA"/>
</dbReference>
<dbReference type="Gene3D" id="2.30.29.80">
    <property type="match status" value="1"/>
</dbReference>
<sequence length="110" mass="11935">MGKFVISKRTNGEFQFNLKAGNGQTILTSEGYTAKAGCLKGIESVKTNSEDDSKFARETSKNEKPYFNLKATNGQIIGTSEMYESVAARENGIESVKNNAPTATIDDQTT</sequence>
<feature type="domain" description="DUF1508" evidence="1">
    <location>
        <begin position="11"/>
        <end position="52"/>
    </location>
</feature>
<dbReference type="InterPro" id="IPR051141">
    <property type="entry name" value="UPF0339_domain"/>
</dbReference>
<evidence type="ECO:0000313" key="2">
    <source>
        <dbReference type="EMBL" id="MCV9926341.1"/>
    </source>
</evidence>
<proteinExistence type="predicted"/>
<evidence type="ECO:0000259" key="1">
    <source>
        <dbReference type="Pfam" id="PF07411"/>
    </source>
</evidence>
<gene>
    <name evidence="2" type="ORF">OIU83_01655</name>
</gene>
<organism evidence="2 3">
    <name type="scientific">Flavobacterium shii</name>
    <dbReference type="NCBI Taxonomy" id="2987687"/>
    <lineage>
        <taxon>Bacteria</taxon>
        <taxon>Pseudomonadati</taxon>
        <taxon>Bacteroidota</taxon>
        <taxon>Flavobacteriia</taxon>
        <taxon>Flavobacteriales</taxon>
        <taxon>Flavobacteriaceae</taxon>
        <taxon>Flavobacterium</taxon>
    </lineage>
</organism>
<feature type="domain" description="DUF1508" evidence="1">
    <location>
        <begin position="61"/>
        <end position="107"/>
    </location>
</feature>
<dbReference type="PANTHER" id="PTHR40606:SF1">
    <property type="entry name" value="UPF0339 PROTEIN YEGP"/>
    <property type="match status" value="1"/>
</dbReference>
<dbReference type="InterPro" id="IPR036913">
    <property type="entry name" value="YegP-like_sf"/>
</dbReference>
<dbReference type="RefSeq" id="WP_264204540.1">
    <property type="nucleotide sequence ID" value="NZ_JAOZEW010000001.1"/>
</dbReference>
<dbReference type="AlphaFoldDB" id="A0A9X2Z8X3"/>
<dbReference type="InterPro" id="IPR010879">
    <property type="entry name" value="DUF1508"/>
</dbReference>